<proteinExistence type="predicted"/>
<evidence type="ECO:0000313" key="2">
    <source>
        <dbReference type="EMBL" id="CAB4183443.1"/>
    </source>
</evidence>
<dbReference type="EMBL" id="LR796424">
    <property type="protein sequence ID" value="CAB4144169.1"/>
    <property type="molecule type" value="Genomic_DNA"/>
</dbReference>
<organism evidence="1">
    <name type="scientific">uncultured Caudovirales phage</name>
    <dbReference type="NCBI Taxonomy" id="2100421"/>
    <lineage>
        <taxon>Viruses</taxon>
        <taxon>Duplodnaviria</taxon>
        <taxon>Heunggongvirae</taxon>
        <taxon>Uroviricota</taxon>
        <taxon>Caudoviricetes</taxon>
        <taxon>Peduoviridae</taxon>
        <taxon>Maltschvirus</taxon>
        <taxon>Maltschvirus maltsch</taxon>
    </lineage>
</organism>
<accession>A0A6J5MKV8</accession>
<evidence type="ECO:0000313" key="3">
    <source>
        <dbReference type="EMBL" id="CAB4212385.1"/>
    </source>
</evidence>
<sequence>MKEFQSLAAFQAHIEKLIVEFPIYEKKAANFLGEILVKEARDKIGHLQEGWEKLKDSTKADKEKKGYVFNADYNPLYRTGQLRDSIHHVFNVESQTLFIGSDSEIMEYQEKGTKYIPARPVLSTTVYQAHPVINYVFGSMLKQYVSGEPLALRKGTYGSL</sequence>
<name>A0A6J5MKV8_9CAUD</name>
<gene>
    <name evidence="2" type="ORF">UFOVP1089_69</name>
    <name evidence="3" type="ORF">UFOVP1443_12</name>
    <name evidence="1" type="ORF">UFOVP459_16</name>
</gene>
<reference evidence="1" key="1">
    <citation type="submission" date="2020-04" db="EMBL/GenBank/DDBJ databases">
        <authorList>
            <person name="Chiriac C."/>
            <person name="Salcher M."/>
            <person name="Ghai R."/>
            <person name="Kavagutti S V."/>
        </authorList>
    </citation>
    <scope>NUCLEOTIDE SEQUENCE</scope>
</reference>
<protein>
    <submittedName>
        <fullName evidence="1">Uncharacterized protein</fullName>
    </submittedName>
</protein>
<dbReference type="EMBL" id="LR797389">
    <property type="protein sequence ID" value="CAB4212385.1"/>
    <property type="molecule type" value="Genomic_DNA"/>
</dbReference>
<evidence type="ECO:0000313" key="1">
    <source>
        <dbReference type="EMBL" id="CAB4144169.1"/>
    </source>
</evidence>
<dbReference type="EMBL" id="LR797029">
    <property type="protein sequence ID" value="CAB4183443.1"/>
    <property type="molecule type" value="Genomic_DNA"/>
</dbReference>